<dbReference type="GO" id="GO:0032259">
    <property type="term" value="P:methylation"/>
    <property type="evidence" value="ECO:0007669"/>
    <property type="project" value="UniProtKB-KW"/>
</dbReference>
<dbReference type="Proteomes" id="UP000667802">
    <property type="component" value="Unassembled WGS sequence"/>
</dbReference>
<dbReference type="AlphaFoldDB" id="A0AAP5M8I6"/>
<keyword evidence="5" id="KW-1185">Reference proteome</keyword>
<evidence type="ECO:0000259" key="3">
    <source>
        <dbReference type="Pfam" id="PF01555"/>
    </source>
</evidence>
<dbReference type="PRINTS" id="PR00508">
    <property type="entry name" value="S21N4MTFRASE"/>
</dbReference>
<evidence type="ECO:0000313" key="5">
    <source>
        <dbReference type="Proteomes" id="UP000667802"/>
    </source>
</evidence>
<proteinExistence type="predicted"/>
<accession>A0AAP5M8I6</accession>
<gene>
    <name evidence="4" type="ORF">G7B40_001690</name>
</gene>
<keyword evidence="1" id="KW-0489">Methyltransferase</keyword>
<reference evidence="5" key="1">
    <citation type="journal article" date="2021" name="Science">
        <title>Hunting the eagle killer: A cyanobacterial neurotoxin causes vacuolar myelinopathy.</title>
        <authorList>
            <person name="Breinlinger S."/>
            <person name="Phillips T.J."/>
            <person name="Haram B.N."/>
            <person name="Mares J."/>
            <person name="Martinez Yerena J.A."/>
            <person name="Hrouzek P."/>
            <person name="Sobotka R."/>
            <person name="Henderson W.M."/>
            <person name="Schmieder P."/>
            <person name="Williams S.M."/>
            <person name="Lauderdale J.D."/>
            <person name="Wilde H.D."/>
            <person name="Gerrin W."/>
            <person name="Kust A."/>
            <person name="Washington J.W."/>
            <person name="Wagner C."/>
            <person name="Geier B."/>
            <person name="Liebeke M."/>
            <person name="Enke H."/>
            <person name="Niedermeyer T.H.J."/>
            <person name="Wilde S.B."/>
        </authorList>
    </citation>
    <scope>NUCLEOTIDE SEQUENCE [LARGE SCALE GENOMIC DNA]</scope>
    <source>
        <strain evidence="5">Thurmond2011</strain>
    </source>
</reference>
<name>A0AAP5M8I6_9CYAN</name>
<evidence type="ECO:0000313" key="4">
    <source>
        <dbReference type="EMBL" id="MDR9893299.1"/>
    </source>
</evidence>
<sequence>MLKQGEAANQKRMHPNEKPVEMITWFWDKYCEDKLLCFDPFLGSGTSIIAAEKTGDRTVYGCELMTEYADLILQRWELRSGAKAELIESVESVLGF</sequence>
<dbReference type="GO" id="GO:0003677">
    <property type="term" value="F:DNA binding"/>
    <property type="evidence" value="ECO:0007669"/>
    <property type="project" value="InterPro"/>
</dbReference>
<evidence type="ECO:0000256" key="2">
    <source>
        <dbReference type="ARBA" id="ARBA00022679"/>
    </source>
</evidence>
<dbReference type="Pfam" id="PF01555">
    <property type="entry name" value="N6_N4_Mtase"/>
    <property type="match status" value="1"/>
</dbReference>
<dbReference type="SUPFAM" id="SSF53335">
    <property type="entry name" value="S-adenosyl-L-methionine-dependent methyltransferases"/>
    <property type="match status" value="1"/>
</dbReference>
<organism evidence="4 5">
    <name type="scientific">Aetokthonos hydrillicola Thurmond2011</name>
    <dbReference type="NCBI Taxonomy" id="2712845"/>
    <lineage>
        <taxon>Bacteria</taxon>
        <taxon>Bacillati</taxon>
        <taxon>Cyanobacteriota</taxon>
        <taxon>Cyanophyceae</taxon>
        <taxon>Nostocales</taxon>
        <taxon>Hapalosiphonaceae</taxon>
        <taxon>Aetokthonos</taxon>
    </lineage>
</organism>
<protein>
    <recommendedName>
        <fullName evidence="3">DNA methylase N-4/N-6 domain-containing protein</fullName>
    </recommendedName>
</protein>
<dbReference type="InterPro" id="IPR002941">
    <property type="entry name" value="DNA_methylase_N4/N6"/>
</dbReference>
<dbReference type="InterPro" id="IPR029063">
    <property type="entry name" value="SAM-dependent_MTases_sf"/>
</dbReference>
<feature type="domain" description="DNA methylase N-4/N-6" evidence="3">
    <location>
        <begin position="10"/>
        <end position="72"/>
    </location>
</feature>
<dbReference type="GO" id="GO:0008170">
    <property type="term" value="F:N-methyltransferase activity"/>
    <property type="evidence" value="ECO:0007669"/>
    <property type="project" value="InterPro"/>
</dbReference>
<dbReference type="Gene3D" id="3.40.50.150">
    <property type="entry name" value="Vaccinia Virus protein VP39"/>
    <property type="match status" value="1"/>
</dbReference>
<comment type="caution">
    <text evidence="4">The sequence shown here is derived from an EMBL/GenBank/DDBJ whole genome shotgun (WGS) entry which is preliminary data.</text>
</comment>
<dbReference type="InterPro" id="IPR001091">
    <property type="entry name" value="RM_Methyltransferase"/>
</dbReference>
<dbReference type="EMBL" id="JAALHA020000001">
    <property type="protein sequence ID" value="MDR9893299.1"/>
    <property type="molecule type" value="Genomic_DNA"/>
</dbReference>
<evidence type="ECO:0000256" key="1">
    <source>
        <dbReference type="ARBA" id="ARBA00022603"/>
    </source>
</evidence>
<keyword evidence="2" id="KW-0808">Transferase</keyword>